<evidence type="ECO:0000313" key="2">
    <source>
        <dbReference type="EMBL" id="KIY93703.1"/>
    </source>
</evidence>
<gene>
    <name evidence="2" type="ORF">MNEG_14261</name>
</gene>
<keyword evidence="1" id="KW-0812">Transmembrane</keyword>
<keyword evidence="1" id="KW-1133">Transmembrane helix</keyword>
<evidence type="ECO:0000313" key="3">
    <source>
        <dbReference type="Proteomes" id="UP000054498"/>
    </source>
</evidence>
<organism evidence="2 3">
    <name type="scientific">Monoraphidium neglectum</name>
    <dbReference type="NCBI Taxonomy" id="145388"/>
    <lineage>
        <taxon>Eukaryota</taxon>
        <taxon>Viridiplantae</taxon>
        <taxon>Chlorophyta</taxon>
        <taxon>core chlorophytes</taxon>
        <taxon>Chlorophyceae</taxon>
        <taxon>CS clade</taxon>
        <taxon>Sphaeropleales</taxon>
        <taxon>Selenastraceae</taxon>
        <taxon>Monoraphidium</taxon>
    </lineage>
</organism>
<reference evidence="2 3" key="1">
    <citation type="journal article" date="2013" name="BMC Genomics">
        <title>Reconstruction of the lipid metabolism for the microalga Monoraphidium neglectum from its genome sequence reveals characteristics suitable for biofuel production.</title>
        <authorList>
            <person name="Bogen C."/>
            <person name="Al-Dilaimi A."/>
            <person name="Albersmeier A."/>
            <person name="Wichmann J."/>
            <person name="Grundmann M."/>
            <person name="Rupp O."/>
            <person name="Lauersen K.J."/>
            <person name="Blifernez-Klassen O."/>
            <person name="Kalinowski J."/>
            <person name="Goesmann A."/>
            <person name="Mussgnug J.H."/>
            <person name="Kruse O."/>
        </authorList>
    </citation>
    <scope>NUCLEOTIDE SEQUENCE [LARGE SCALE GENOMIC DNA]</scope>
    <source>
        <strain evidence="2 3">SAG 48.87</strain>
    </source>
</reference>
<dbReference type="EMBL" id="KK104582">
    <property type="protein sequence ID" value="KIY93703.1"/>
    <property type="molecule type" value="Genomic_DNA"/>
</dbReference>
<feature type="transmembrane region" description="Helical" evidence="1">
    <location>
        <begin position="6"/>
        <end position="25"/>
    </location>
</feature>
<keyword evidence="1" id="KW-0472">Membrane</keyword>
<dbReference type="KEGG" id="mng:MNEG_14261"/>
<dbReference type="RefSeq" id="XP_013892723.1">
    <property type="nucleotide sequence ID" value="XM_014037269.1"/>
</dbReference>
<sequence>MLPTAAVRWASGAYAFGFLGVFTYANQMGFQEGVQAERERRADGVAGIAARAKAPVRALLGYVVPPAWTA</sequence>
<dbReference type="AlphaFoldDB" id="A0A0D2KD50"/>
<name>A0A0D2KD50_9CHLO</name>
<feature type="non-terminal residue" evidence="2">
    <location>
        <position position="70"/>
    </location>
</feature>
<proteinExistence type="predicted"/>
<protein>
    <submittedName>
        <fullName evidence="2">Uncharacterized protein</fullName>
    </submittedName>
</protein>
<keyword evidence="3" id="KW-1185">Reference proteome</keyword>
<accession>A0A0D2KD50</accession>
<dbReference type="GeneID" id="25731806"/>
<evidence type="ECO:0000256" key="1">
    <source>
        <dbReference type="SAM" id="Phobius"/>
    </source>
</evidence>
<dbReference type="Proteomes" id="UP000054498">
    <property type="component" value="Unassembled WGS sequence"/>
</dbReference>